<dbReference type="CDD" id="cd00293">
    <property type="entry name" value="USP-like"/>
    <property type="match status" value="1"/>
</dbReference>
<name>A0A090F2S9_MESPL</name>
<proteinExistence type="inferred from homology"/>
<dbReference type="PANTHER" id="PTHR46268:SF15">
    <property type="entry name" value="UNIVERSAL STRESS PROTEIN HP_0031"/>
    <property type="match status" value="1"/>
</dbReference>
<dbReference type="InterPro" id="IPR006016">
    <property type="entry name" value="UspA"/>
</dbReference>
<accession>A0A090F2S9</accession>
<evidence type="ECO:0000313" key="4">
    <source>
        <dbReference type="Proteomes" id="UP000045285"/>
    </source>
</evidence>
<comment type="similarity">
    <text evidence="1">Belongs to the universal stress protein A family.</text>
</comment>
<dbReference type="EMBL" id="CCMZ01000006">
    <property type="protein sequence ID" value="CDX13592.1"/>
    <property type="molecule type" value="Genomic_DNA"/>
</dbReference>
<dbReference type="AlphaFoldDB" id="A0A090F2S9"/>
<sequence length="269" mass="28650">MSYKTIVVNLAVDTDPAPIVKLAAEMAHRFDAHLIGFAAADVPPLVATGEGLVYEGEVMQVKRQEIEKRLAELRDTFEKFVPHSISSEWKQYICGPTRALGLVARSADLIVTTNGGDDVFRALDVGSLLLGAGRPVLVAAGNAEHLLGKTVLVAWKDSREARRALSDALPLLAKAKEVVVATMEAASGKDVRDSLADVAVFLEQHGIMARTEVIAGAANGEGLMAFARSVDADLIVCGAYGHSRLREWAFGGITLSLIGESGISRLFSN</sequence>
<reference evidence="4" key="1">
    <citation type="submission" date="2014-08" db="EMBL/GenBank/DDBJ databases">
        <authorList>
            <person name="Moulin L."/>
        </authorList>
    </citation>
    <scope>NUCLEOTIDE SEQUENCE [LARGE SCALE GENOMIC DNA]</scope>
</reference>
<feature type="domain" description="UspA" evidence="2">
    <location>
        <begin position="149"/>
        <end position="261"/>
    </location>
</feature>
<dbReference type="Pfam" id="PF00582">
    <property type="entry name" value="Usp"/>
    <property type="match status" value="1"/>
</dbReference>
<evidence type="ECO:0000313" key="3">
    <source>
        <dbReference type="EMBL" id="CDX13592.1"/>
    </source>
</evidence>
<protein>
    <recommendedName>
        <fullName evidence="2">UspA domain-containing protein</fullName>
    </recommendedName>
</protein>
<evidence type="ECO:0000259" key="2">
    <source>
        <dbReference type="Pfam" id="PF00582"/>
    </source>
</evidence>
<keyword evidence="4" id="KW-1185">Reference proteome</keyword>
<dbReference type="Gene3D" id="3.40.50.12370">
    <property type="match status" value="1"/>
</dbReference>
<dbReference type="Proteomes" id="UP000045285">
    <property type="component" value="Unassembled WGS sequence"/>
</dbReference>
<organism evidence="3 4">
    <name type="scientific">Mesorhizobium plurifarium</name>
    <dbReference type="NCBI Taxonomy" id="69974"/>
    <lineage>
        <taxon>Bacteria</taxon>
        <taxon>Pseudomonadati</taxon>
        <taxon>Pseudomonadota</taxon>
        <taxon>Alphaproteobacteria</taxon>
        <taxon>Hyphomicrobiales</taxon>
        <taxon>Phyllobacteriaceae</taxon>
        <taxon>Mesorhizobium</taxon>
    </lineage>
</organism>
<dbReference type="SUPFAM" id="SSF52402">
    <property type="entry name" value="Adenine nucleotide alpha hydrolases-like"/>
    <property type="match status" value="2"/>
</dbReference>
<gene>
    <name evidence="3" type="ORF">MPL3356_140273</name>
</gene>
<dbReference type="PANTHER" id="PTHR46268">
    <property type="entry name" value="STRESS RESPONSE PROTEIN NHAX"/>
    <property type="match status" value="1"/>
</dbReference>
<evidence type="ECO:0000256" key="1">
    <source>
        <dbReference type="ARBA" id="ARBA00008791"/>
    </source>
</evidence>